<accession>A0A8C4SS42</accession>
<reference evidence="15" key="1">
    <citation type="submission" date="2021-06" db="EMBL/GenBank/DDBJ databases">
        <authorList>
            <consortium name="Wellcome Sanger Institute Data Sharing"/>
        </authorList>
    </citation>
    <scope>NUCLEOTIDE SEQUENCE [LARGE SCALE GENOMIC DNA]</scope>
</reference>
<dbReference type="SMART" id="SM01367">
    <property type="entry name" value="DUF3452"/>
    <property type="match status" value="1"/>
</dbReference>
<dbReference type="AlphaFoldDB" id="A0A8C4SS42"/>
<dbReference type="Ensembl" id="ENSECRT00000021122.1">
    <property type="protein sequence ID" value="ENSECRP00000020672.1"/>
    <property type="gene ID" value="ENSECRG00000013888.1"/>
</dbReference>
<dbReference type="FunFam" id="1.10.472.10:FF:000049">
    <property type="entry name" value="Retinoblastoma-like 2, isoform CRA_a"/>
    <property type="match status" value="1"/>
</dbReference>
<feature type="region of interest" description="Disordered" evidence="10">
    <location>
        <begin position="878"/>
        <end position="940"/>
    </location>
</feature>
<dbReference type="Pfam" id="PF01858">
    <property type="entry name" value="RB_A"/>
    <property type="match status" value="1"/>
</dbReference>
<feature type="domain" description="Retinoblastoma-associated protein N-terminal" evidence="12">
    <location>
        <begin position="63"/>
        <end position="205"/>
    </location>
</feature>
<evidence type="ECO:0000256" key="7">
    <source>
        <dbReference type="ARBA" id="ARBA00023163"/>
    </source>
</evidence>
<keyword evidence="7" id="KW-0804">Transcription</keyword>
<organism evidence="15 16">
    <name type="scientific">Erpetoichthys calabaricus</name>
    <name type="common">Rope fish</name>
    <name type="synonym">Calamoichthys calabaricus</name>
    <dbReference type="NCBI Taxonomy" id="27687"/>
    <lineage>
        <taxon>Eukaryota</taxon>
        <taxon>Metazoa</taxon>
        <taxon>Chordata</taxon>
        <taxon>Craniata</taxon>
        <taxon>Vertebrata</taxon>
        <taxon>Euteleostomi</taxon>
        <taxon>Actinopterygii</taxon>
        <taxon>Polypteriformes</taxon>
        <taxon>Polypteridae</taxon>
        <taxon>Erpetoichthys</taxon>
    </lineage>
</organism>
<feature type="domain" description="Retinoblastoma-associated protein C-terminal" evidence="14">
    <location>
        <begin position="969"/>
        <end position="1085"/>
    </location>
</feature>
<dbReference type="PANTHER" id="PTHR13742">
    <property type="entry name" value="RETINOBLASTOMA-ASSOCIATED PROTEIN RB -RELATED"/>
    <property type="match status" value="1"/>
</dbReference>
<evidence type="ECO:0000259" key="14">
    <source>
        <dbReference type="SMART" id="SM01369"/>
    </source>
</evidence>
<reference evidence="15" key="3">
    <citation type="submission" date="2025-09" db="UniProtKB">
        <authorList>
            <consortium name="Ensembl"/>
        </authorList>
    </citation>
    <scope>IDENTIFICATION</scope>
</reference>
<evidence type="ECO:0000259" key="13">
    <source>
        <dbReference type="SMART" id="SM01368"/>
    </source>
</evidence>
<dbReference type="SUPFAM" id="SSF47954">
    <property type="entry name" value="Cyclin-like"/>
    <property type="match status" value="2"/>
</dbReference>
<dbReference type="GO" id="GO:0000785">
    <property type="term" value="C:chromatin"/>
    <property type="evidence" value="ECO:0007669"/>
    <property type="project" value="TreeGrafter"/>
</dbReference>
<comment type="similarity">
    <text evidence="2">Belongs to the retinoblastoma protein (RB) family.</text>
</comment>
<dbReference type="GO" id="GO:0000977">
    <property type="term" value="F:RNA polymerase II transcription regulatory region sequence-specific DNA binding"/>
    <property type="evidence" value="ECO:0007669"/>
    <property type="project" value="TreeGrafter"/>
</dbReference>
<dbReference type="GO" id="GO:0006325">
    <property type="term" value="P:chromatin organization"/>
    <property type="evidence" value="ECO:0007669"/>
    <property type="project" value="UniProtKB-KW"/>
</dbReference>
<feature type="compositionally biased region" description="Polar residues" evidence="10">
    <location>
        <begin position="885"/>
        <end position="894"/>
    </location>
</feature>
<dbReference type="Pfam" id="PF01857">
    <property type="entry name" value="RB_B"/>
    <property type="match status" value="1"/>
</dbReference>
<feature type="domain" description="Retinoblastoma-associated protein A-box" evidence="13">
    <location>
        <begin position="375"/>
        <end position="564"/>
    </location>
</feature>
<dbReference type="GO" id="GO:0005667">
    <property type="term" value="C:transcription regulator complex"/>
    <property type="evidence" value="ECO:0007669"/>
    <property type="project" value="TreeGrafter"/>
</dbReference>
<feature type="domain" description="Cyclin-like" evidence="11">
    <location>
        <begin position="13"/>
        <end position="93"/>
    </location>
</feature>
<evidence type="ECO:0000259" key="12">
    <source>
        <dbReference type="SMART" id="SM01367"/>
    </source>
</evidence>
<comment type="subcellular location">
    <subcellularLocation>
        <location evidence="1">Nucleus</location>
    </subcellularLocation>
</comment>
<reference evidence="15" key="2">
    <citation type="submission" date="2025-08" db="UniProtKB">
        <authorList>
            <consortium name="Ensembl"/>
        </authorList>
    </citation>
    <scope>IDENTIFICATION</scope>
</reference>
<dbReference type="Pfam" id="PF11934">
    <property type="entry name" value="DUF3452"/>
    <property type="match status" value="1"/>
</dbReference>
<dbReference type="FunFam" id="1.10.472.140:FF:000001">
    <property type="entry name" value="Retinoblastoma-like 2, isoform CRA_a"/>
    <property type="match status" value="1"/>
</dbReference>
<dbReference type="InterPro" id="IPR015030">
    <property type="entry name" value="RB_C"/>
</dbReference>
<evidence type="ECO:0000256" key="10">
    <source>
        <dbReference type="SAM" id="MobiDB-lite"/>
    </source>
</evidence>
<evidence type="ECO:0000256" key="2">
    <source>
        <dbReference type="ARBA" id="ARBA00009475"/>
    </source>
</evidence>
<dbReference type="GeneTree" id="ENSGT00950000183202"/>
<dbReference type="GO" id="GO:0006357">
    <property type="term" value="P:regulation of transcription by RNA polymerase II"/>
    <property type="evidence" value="ECO:0007669"/>
    <property type="project" value="InterPro"/>
</dbReference>
<dbReference type="PANTHER" id="PTHR13742:SF8">
    <property type="entry name" value="RETINOBLASTOMA-LIKE PROTEIN 2"/>
    <property type="match status" value="1"/>
</dbReference>
<keyword evidence="4" id="KW-0597">Phosphoprotein</keyword>
<protein>
    <submittedName>
        <fullName evidence="15">RB transcriptional corepressor like 2</fullName>
    </submittedName>
</protein>
<dbReference type="Gene3D" id="1.10.472.10">
    <property type="entry name" value="Cyclin-like"/>
    <property type="match status" value="3"/>
</dbReference>
<evidence type="ECO:0000313" key="16">
    <source>
        <dbReference type="Proteomes" id="UP000694620"/>
    </source>
</evidence>
<dbReference type="CDD" id="cd20606">
    <property type="entry name" value="CYCLIN_RBL2"/>
    <property type="match status" value="1"/>
</dbReference>
<dbReference type="InterPro" id="IPR002719">
    <property type="entry name" value="RB_B"/>
</dbReference>
<dbReference type="InterPro" id="IPR013763">
    <property type="entry name" value="Cyclin-like_dom"/>
</dbReference>
<keyword evidence="9" id="KW-0131">Cell cycle</keyword>
<evidence type="ECO:0000256" key="8">
    <source>
        <dbReference type="ARBA" id="ARBA00023242"/>
    </source>
</evidence>
<dbReference type="SMART" id="SM01368">
    <property type="entry name" value="RB_A"/>
    <property type="match status" value="1"/>
</dbReference>
<dbReference type="InterPro" id="IPR024599">
    <property type="entry name" value="RB_N"/>
</dbReference>
<evidence type="ECO:0000256" key="9">
    <source>
        <dbReference type="ARBA" id="ARBA00023306"/>
    </source>
</evidence>
<feature type="compositionally biased region" description="Pro residues" evidence="10">
    <location>
        <begin position="918"/>
        <end position="928"/>
    </location>
</feature>
<evidence type="ECO:0000256" key="3">
    <source>
        <dbReference type="ARBA" id="ARBA00022491"/>
    </source>
</evidence>
<dbReference type="InterPro" id="IPR002720">
    <property type="entry name" value="RB_A"/>
</dbReference>
<keyword evidence="6" id="KW-0805">Transcription regulation</keyword>
<evidence type="ECO:0000256" key="5">
    <source>
        <dbReference type="ARBA" id="ARBA00022853"/>
    </source>
</evidence>
<evidence type="ECO:0000256" key="4">
    <source>
        <dbReference type="ARBA" id="ARBA00022553"/>
    </source>
</evidence>
<feature type="region of interest" description="Disordered" evidence="10">
    <location>
        <begin position="1039"/>
        <end position="1061"/>
    </location>
</feature>
<dbReference type="SMART" id="SM00385">
    <property type="entry name" value="CYCLIN"/>
    <property type="match status" value="2"/>
</dbReference>
<feature type="domain" description="Cyclin-like" evidence="11">
    <location>
        <begin position="790"/>
        <end position="873"/>
    </location>
</feature>
<feature type="region of interest" description="Disordered" evidence="10">
    <location>
        <begin position="754"/>
        <end position="774"/>
    </location>
</feature>
<keyword evidence="3" id="KW-0678">Repressor</keyword>
<dbReference type="SMART" id="SM01369">
    <property type="entry name" value="Rb_C"/>
    <property type="match status" value="1"/>
</dbReference>
<sequence>MNEDAEELQATRSHFDELCRKLNMDEAAGNEAWNSYERISKNYTLEGNALHWLACALYVSCRQMVPTVSNRTVEGNYVSLAKILHGSELSLIEFFNKMKKWEDMANLSQEFRERTKKLERNFTVSAVIFKKYIPIFKSIFREPHEEPQRQQRSRKQRRQPCTVSEVFNFCWLLFIHAKGNFPRISDDLVNSYHLLLCALDLVCGNALLCPSRRELLNPSFTGLPDDFSSKDYRAPPELPCIISQLCMLHDGLVLDAKGIKEHFWKPFIRKLFEKKILKGKEETLTGFLDPGNFGDSLKAITRVYEEYVLSMGSLDERIFLGEDASDGIGTPSRCVHPAASVDHRAHTQQQSDKAFPISAPLTSHRYSKESSIFIIPGSMATQSISRLHSMLIGLKSSPSEKLDKMLKSCSRDPSQVICNRLKEMCDIFCQSYTVTAEESPDIAMKFFCLAEILYYKILEGVLVQEKRRLGDIDLSGILEQDMFHRSLMACCLEIILFSYKPPGDFPWIIEIFDLPAYHFYKVIEVLIRTEDGLFREVVKHLDRLEEQVLESMAWKQESPLWEYIRGAKNKVPTCEEVMTPDQFEYPEGRGFQNSPLTANRVNEIRAEAGRLVSSSPATLHDRYSSPAAGSARRRLFVDGDSNTESSSTIRVSQSPIVNTVPIQNVTADAMAVTPVPGQTVVTMATATVTANNGQTVTIPVQGIANENGGITFIPVQVSVTGTPQSVTSSMQPLSAQSLAGPGLQVGGGIALQSPGQTQKKHLHHSPAGSRPRKTGSMSLFFRKVYRLVSMRLRDLCSKLDISDELRRKIWTCFEYSLVQHPELMVDRHLDQLLMCAIYVMSKVTKEDKSFQNIMKCYRMQPQACSSVYRSVLLRGRRRRNSGSSDCSLHQNSPGDTSRDRTSRDSSPVVMRSSSTLPIPQPNSAPPTPTRLTGANSDMEEEERGDLIQFYNSVYVKQIRDFALRYVPGVPGTAGVDPPSLSPYPLVKTGSPRRVLLSQQHSIYISPHKNGGSFSPREKIFYYFSNSPSKRLREINNMIKTGETPTKKRSISLEDGSESPAKRICQENQNALFRRLQDVANDRSLH</sequence>
<keyword evidence="8" id="KW-0539">Nucleus</keyword>
<dbReference type="Gene3D" id="1.10.472.140">
    <property type="match status" value="1"/>
</dbReference>
<dbReference type="InterPro" id="IPR036915">
    <property type="entry name" value="Cyclin-like_sf"/>
</dbReference>
<evidence type="ECO:0000313" key="15">
    <source>
        <dbReference type="Ensembl" id="ENSECRP00000020672.1"/>
    </source>
</evidence>
<proteinExistence type="inferred from homology"/>
<dbReference type="GO" id="GO:0005634">
    <property type="term" value="C:nucleus"/>
    <property type="evidence" value="ECO:0007669"/>
    <property type="project" value="UniProtKB-SubCell"/>
</dbReference>
<dbReference type="GO" id="GO:0030154">
    <property type="term" value="P:cell differentiation"/>
    <property type="evidence" value="ECO:0007669"/>
    <property type="project" value="TreeGrafter"/>
</dbReference>
<gene>
    <name evidence="15" type="primary">RBL2</name>
    <name evidence="15" type="synonym">rbl2</name>
</gene>
<dbReference type="InterPro" id="IPR028309">
    <property type="entry name" value="RB_fam"/>
</dbReference>
<evidence type="ECO:0000256" key="6">
    <source>
        <dbReference type="ARBA" id="ARBA00023015"/>
    </source>
</evidence>
<name>A0A8C4SS42_ERPCA</name>
<dbReference type="Proteomes" id="UP000694620">
    <property type="component" value="Chromosome 9"/>
</dbReference>
<keyword evidence="5" id="KW-0156">Chromatin regulator</keyword>
<dbReference type="GO" id="GO:2000134">
    <property type="term" value="P:negative regulation of G1/S transition of mitotic cell cycle"/>
    <property type="evidence" value="ECO:0007669"/>
    <property type="project" value="TreeGrafter"/>
</dbReference>
<evidence type="ECO:0000256" key="1">
    <source>
        <dbReference type="ARBA" id="ARBA00004123"/>
    </source>
</evidence>
<keyword evidence="16" id="KW-1185">Reference proteome</keyword>
<evidence type="ECO:0000259" key="11">
    <source>
        <dbReference type="SMART" id="SM00385"/>
    </source>
</evidence>